<dbReference type="EMBL" id="BGPR01004324">
    <property type="protein sequence ID" value="GBM98461.1"/>
    <property type="molecule type" value="Genomic_DNA"/>
</dbReference>
<comment type="caution">
    <text evidence="2">The sequence shown here is derived from an EMBL/GenBank/DDBJ whole genome shotgun (WGS) entry which is preliminary data.</text>
</comment>
<reference evidence="2 3" key="1">
    <citation type="journal article" date="2019" name="Sci. Rep.">
        <title>Orb-weaving spider Araneus ventricosus genome elucidates the spidroin gene catalogue.</title>
        <authorList>
            <person name="Kono N."/>
            <person name="Nakamura H."/>
            <person name="Ohtoshi R."/>
            <person name="Moran D.A.P."/>
            <person name="Shinohara A."/>
            <person name="Yoshida Y."/>
            <person name="Fujiwara M."/>
            <person name="Mori M."/>
            <person name="Tomita M."/>
            <person name="Arakawa K."/>
        </authorList>
    </citation>
    <scope>NUCLEOTIDE SEQUENCE [LARGE SCALE GENOMIC DNA]</scope>
</reference>
<protein>
    <submittedName>
        <fullName evidence="2">Uncharacterized protein</fullName>
    </submittedName>
</protein>
<feature type="region of interest" description="Disordered" evidence="1">
    <location>
        <begin position="1"/>
        <end position="33"/>
    </location>
</feature>
<gene>
    <name evidence="2" type="ORF">AVEN_185986_1</name>
</gene>
<name>A0A4Y2K828_ARAVE</name>
<evidence type="ECO:0000313" key="3">
    <source>
        <dbReference type="Proteomes" id="UP000499080"/>
    </source>
</evidence>
<sequence length="175" mass="19418">MTWRSNGTERHTATESADGHGKRSNRTERHTATVSVGWTWKKHGQGTPNPFPEVITATVPVGWTWGKQRTKAIQILYQLDGFMEEATGQNDITPSRKPLQPIAYQWMTGGSYGQKRHTATGISWMQTIGRSNGAERHTHFLKAITATATTDGHGRSNGAECHTAHCISWMDMGRS</sequence>
<feature type="compositionally biased region" description="Basic and acidic residues" evidence="1">
    <location>
        <begin position="7"/>
        <end position="31"/>
    </location>
</feature>
<accession>A0A4Y2K828</accession>
<proteinExistence type="predicted"/>
<dbReference type="Proteomes" id="UP000499080">
    <property type="component" value="Unassembled WGS sequence"/>
</dbReference>
<organism evidence="2 3">
    <name type="scientific">Araneus ventricosus</name>
    <name type="common">Orbweaver spider</name>
    <name type="synonym">Epeira ventricosa</name>
    <dbReference type="NCBI Taxonomy" id="182803"/>
    <lineage>
        <taxon>Eukaryota</taxon>
        <taxon>Metazoa</taxon>
        <taxon>Ecdysozoa</taxon>
        <taxon>Arthropoda</taxon>
        <taxon>Chelicerata</taxon>
        <taxon>Arachnida</taxon>
        <taxon>Araneae</taxon>
        <taxon>Araneomorphae</taxon>
        <taxon>Entelegynae</taxon>
        <taxon>Araneoidea</taxon>
        <taxon>Araneidae</taxon>
        <taxon>Araneus</taxon>
    </lineage>
</organism>
<dbReference type="AlphaFoldDB" id="A0A4Y2K828"/>
<evidence type="ECO:0000256" key="1">
    <source>
        <dbReference type="SAM" id="MobiDB-lite"/>
    </source>
</evidence>
<keyword evidence="3" id="KW-1185">Reference proteome</keyword>
<evidence type="ECO:0000313" key="2">
    <source>
        <dbReference type="EMBL" id="GBM98461.1"/>
    </source>
</evidence>